<dbReference type="GO" id="GO:0099590">
    <property type="term" value="P:neurotransmitter receptor internalization"/>
    <property type="evidence" value="ECO:0007669"/>
    <property type="project" value="TreeGrafter"/>
</dbReference>
<organism evidence="6 7">
    <name type="scientific">Rhynchophorus ferrugineus</name>
    <name type="common">Red palm weevil</name>
    <name type="synonym">Curculio ferrugineus</name>
    <dbReference type="NCBI Taxonomy" id="354439"/>
    <lineage>
        <taxon>Eukaryota</taxon>
        <taxon>Metazoa</taxon>
        <taxon>Ecdysozoa</taxon>
        <taxon>Arthropoda</taxon>
        <taxon>Hexapoda</taxon>
        <taxon>Insecta</taxon>
        <taxon>Pterygota</taxon>
        <taxon>Neoptera</taxon>
        <taxon>Endopterygota</taxon>
        <taxon>Coleoptera</taxon>
        <taxon>Polyphaga</taxon>
        <taxon>Cucujiformia</taxon>
        <taxon>Curculionidae</taxon>
        <taxon>Dryophthorinae</taxon>
        <taxon>Rhynchophorus</taxon>
    </lineage>
</organism>
<dbReference type="EMBL" id="JAACXV010013842">
    <property type="protein sequence ID" value="KAF7272136.1"/>
    <property type="molecule type" value="Genomic_DNA"/>
</dbReference>
<reference evidence="6" key="1">
    <citation type="submission" date="2020-08" db="EMBL/GenBank/DDBJ databases">
        <title>Genome sequencing and assembly of the red palm weevil Rhynchophorus ferrugineus.</title>
        <authorList>
            <person name="Dias G.B."/>
            <person name="Bergman C.M."/>
            <person name="Manee M."/>
        </authorList>
    </citation>
    <scope>NUCLEOTIDE SEQUENCE</scope>
    <source>
        <strain evidence="6">AA-2017</strain>
        <tissue evidence="6">Whole larva</tissue>
    </source>
</reference>
<feature type="transmembrane region" description="Helical" evidence="5">
    <location>
        <begin position="36"/>
        <end position="61"/>
    </location>
</feature>
<evidence type="ECO:0000313" key="7">
    <source>
        <dbReference type="Proteomes" id="UP000625711"/>
    </source>
</evidence>
<keyword evidence="7" id="KW-1185">Reference proteome</keyword>
<feature type="transmembrane region" description="Helical" evidence="5">
    <location>
        <begin position="81"/>
        <end position="108"/>
    </location>
</feature>
<keyword evidence="3 5" id="KW-1133">Transmembrane helix</keyword>
<dbReference type="GO" id="GO:0098970">
    <property type="term" value="P:postsynaptic neurotransmitter receptor diffusion trapping"/>
    <property type="evidence" value="ECO:0007669"/>
    <property type="project" value="TreeGrafter"/>
</dbReference>
<dbReference type="GO" id="GO:0019226">
    <property type="term" value="P:transmission of nerve impulse"/>
    <property type="evidence" value="ECO:0007669"/>
    <property type="project" value="TreeGrafter"/>
</dbReference>
<feature type="transmembrane region" description="Helical" evidence="5">
    <location>
        <begin position="6"/>
        <end position="24"/>
    </location>
</feature>
<dbReference type="Proteomes" id="UP000625711">
    <property type="component" value="Unassembled WGS sequence"/>
</dbReference>
<dbReference type="GO" id="GO:0032281">
    <property type="term" value="C:AMPA glutamate receptor complex"/>
    <property type="evidence" value="ECO:0007669"/>
    <property type="project" value="TreeGrafter"/>
</dbReference>
<dbReference type="GO" id="GO:0005245">
    <property type="term" value="F:voltage-gated calcium channel activity"/>
    <property type="evidence" value="ECO:0007669"/>
    <property type="project" value="TreeGrafter"/>
</dbReference>
<keyword evidence="2 5" id="KW-0812">Transmembrane</keyword>
<gene>
    <name evidence="6" type="ORF">GWI33_015066</name>
</gene>
<comment type="subcellular location">
    <subcellularLocation>
        <location evidence="1">Membrane</location>
        <topology evidence="1">Multi-pass membrane protein</topology>
    </subcellularLocation>
</comment>
<dbReference type="GO" id="GO:0098839">
    <property type="term" value="C:postsynaptic density membrane"/>
    <property type="evidence" value="ECO:0007669"/>
    <property type="project" value="TreeGrafter"/>
</dbReference>
<evidence type="ECO:0000256" key="1">
    <source>
        <dbReference type="ARBA" id="ARBA00004141"/>
    </source>
</evidence>
<dbReference type="PANTHER" id="PTHR12107:SF0">
    <property type="entry name" value="STARGAZIN (MAMMALIAN CALCIUM CHANNEL) HOMOLOG"/>
    <property type="match status" value="1"/>
</dbReference>
<protein>
    <submittedName>
        <fullName evidence="6">Uncharacterized protein</fullName>
    </submittedName>
</protein>
<evidence type="ECO:0000256" key="4">
    <source>
        <dbReference type="ARBA" id="ARBA00023136"/>
    </source>
</evidence>
<dbReference type="GO" id="GO:0051968">
    <property type="term" value="P:positive regulation of synaptic transmission, glutamatergic"/>
    <property type="evidence" value="ECO:0007669"/>
    <property type="project" value="TreeGrafter"/>
</dbReference>
<evidence type="ECO:0000313" key="6">
    <source>
        <dbReference type="EMBL" id="KAF7272136.1"/>
    </source>
</evidence>
<dbReference type="GO" id="GO:0016247">
    <property type="term" value="F:channel regulator activity"/>
    <property type="evidence" value="ECO:0007669"/>
    <property type="project" value="TreeGrafter"/>
</dbReference>
<dbReference type="InterPro" id="IPR004031">
    <property type="entry name" value="PMP22/EMP/MP20/Claudin"/>
</dbReference>
<name>A0A834I3Z6_RHYFE</name>
<comment type="caution">
    <text evidence="6">The sequence shown here is derived from an EMBL/GenBank/DDBJ whole genome shotgun (WGS) entry which is preliminary data.</text>
</comment>
<keyword evidence="4 5" id="KW-0472">Membrane</keyword>
<dbReference type="AlphaFoldDB" id="A0A834I3Z6"/>
<dbReference type="PANTHER" id="PTHR12107">
    <property type="entry name" value="VOLTAGE-DEPENDENT CALCIUM CHANNEL GAMMA SUBUNIT"/>
    <property type="match status" value="1"/>
</dbReference>
<sequence>MRSCTVLCSLAVILLVLAAFFGLLGHCNNDNKTIIACGLFLLGGLSLGCGLVSFVAALTQTLSEIYEYHSDGPSGPDYDYRYGWCFFVASIALVLSYCSSALSFIGYLHRYTSIDEMLLGNVKNGRQDKAIFLRAPPASNARTTPPSSALSGFRPLAGGRIAIPRRIYVPDD</sequence>
<evidence type="ECO:0000256" key="5">
    <source>
        <dbReference type="SAM" id="Phobius"/>
    </source>
</evidence>
<dbReference type="Pfam" id="PF13903">
    <property type="entry name" value="Claudin_2"/>
    <property type="match status" value="1"/>
</dbReference>
<dbReference type="InterPro" id="IPR051072">
    <property type="entry name" value="CACNG_subunit"/>
</dbReference>
<evidence type="ECO:0000256" key="2">
    <source>
        <dbReference type="ARBA" id="ARBA00022692"/>
    </source>
</evidence>
<evidence type="ECO:0000256" key="3">
    <source>
        <dbReference type="ARBA" id="ARBA00022989"/>
    </source>
</evidence>
<accession>A0A834I3Z6</accession>
<dbReference type="Gene3D" id="1.20.140.150">
    <property type="match status" value="1"/>
</dbReference>
<dbReference type="GO" id="GO:0098943">
    <property type="term" value="P:neurotransmitter receptor transport, postsynaptic endosome to lysosome"/>
    <property type="evidence" value="ECO:0007669"/>
    <property type="project" value="TreeGrafter"/>
</dbReference>
<dbReference type="OrthoDB" id="5917530at2759"/>
<proteinExistence type="predicted"/>